<gene>
    <name evidence="1" type="ORF">M878_39615</name>
</gene>
<reference evidence="1 2" key="1">
    <citation type="journal article" date="2014" name="Genome Announc.">
        <title>Draft Genome Sequence of Streptomyces roseochromogenes subsp. oscitans DS 12.976, Producer of the Aminocoumarin Antibiotic Clorobiocin.</title>
        <authorList>
            <person name="Ruckert C."/>
            <person name="Kalinowski J."/>
            <person name="Heide L."/>
            <person name="Apel A.K."/>
        </authorList>
    </citation>
    <scope>NUCLEOTIDE SEQUENCE [LARGE SCALE GENOMIC DNA]</scope>
    <source>
        <strain evidence="1 2">DS 12.976</strain>
    </source>
</reference>
<accession>V6JU39</accession>
<keyword evidence="2" id="KW-1185">Reference proteome</keyword>
<dbReference type="AlphaFoldDB" id="V6JU39"/>
<dbReference type="Gene3D" id="3.40.50.720">
    <property type="entry name" value="NAD(P)-binding Rossmann-like Domain"/>
    <property type="match status" value="1"/>
</dbReference>
<dbReference type="Proteomes" id="UP000017984">
    <property type="component" value="Chromosome"/>
</dbReference>
<proteinExistence type="predicted"/>
<evidence type="ECO:0000313" key="1">
    <source>
        <dbReference type="EMBL" id="EST20404.1"/>
    </source>
</evidence>
<organism evidence="1 2">
    <name type="scientific">Streptomyces roseochromogenus subsp. oscitans DS 12.976</name>
    <dbReference type="NCBI Taxonomy" id="1352936"/>
    <lineage>
        <taxon>Bacteria</taxon>
        <taxon>Bacillati</taxon>
        <taxon>Actinomycetota</taxon>
        <taxon>Actinomycetes</taxon>
        <taxon>Kitasatosporales</taxon>
        <taxon>Streptomycetaceae</taxon>
        <taxon>Streptomyces</taxon>
    </lineage>
</organism>
<dbReference type="STRING" id="1352936.M878_39615"/>
<dbReference type="HOGENOM" id="CLU_2738430_0_0_11"/>
<comment type="caution">
    <text evidence="1">The sequence shown here is derived from an EMBL/GenBank/DDBJ whole genome shotgun (WGS) entry which is preliminary data.</text>
</comment>
<dbReference type="PATRIC" id="fig|1352936.5.peg.8203"/>
<protein>
    <submittedName>
        <fullName evidence="1">Uncharacterized protein</fullName>
    </submittedName>
</protein>
<name>V6JU39_STRRC</name>
<dbReference type="EMBL" id="AWQX01000354">
    <property type="protein sequence ID" value="EST20404.1"/>
    <property type="molecule type" value="Genomic_DNA"/>
</dbReference>
<sequence length="71" mass="7433">MASLLADAPALLTRQVPEDPLTALRAAGIEPVPWSGWLAIERAEAALGARLGRSVVKLADWDALLTAARSA</sequence>
<evidence type="ECO:0000313" key="2">
    <source>
        <dbReference type="Proteomes" id="UP000017984"/>
    </source>
</evidence>